<sequence>MNNDMIPVCNLPLAYPEDMSYLWNTLTMVSCVMTLLVYFLTYLMLYKFAPKTADSAALAQIKIQKVLVNTLALNVASYAVSSLLSAAIIFAIKQMRFDASVVADAETYAVIPEEAEFIVYGGVEGEDAEDEARLIDDNQNIGCQPESVFYY</sequence>
<reference evidence="2 3" key="2">
    <citation type="journal article" date="2019" name="G3 (Bethesda)">
        <title>Hybrid Assembly of the Genome of the Entomopathogenic Nematode Steinernema carpocapsae Identifies the X-Chromosome.</title>
        <authorList>
            <person name="Serra L."/>
            <person name="Macchietto M."/>
            <person name="Macias-Munoz A."/>
            <person name="McGill C.J."/>
            <person name="Rodriguez I.M."/>
            <person name="Rodriguez B."/>
            <person name="Murad R."/>
            <person name="Mortazavi A."/>
        </authorList>
    </citation>
    <scope>NUCLEOTIDE SEQUENCE [LARGE SCALE GENOMIC DNA]</scope>
    <source>
        <strain evidence="2 3">ALL</strain>
    </source>
</reference>
<keyword evidence="1" id="KW-0472">Membrane</keyword>
<gene>
    <name evidence="2" type="ORF">L596_021588</name>
</gene>
<comment type="caution">
    <text evidence="2">The sequence shown here is derived from an EMBL/GenBank/DDBJ whole genome shotgun (WGS) entry which is preliminary data.</text>
</comment>
<dbReference type="Pfam" id="PF10320">
    <property type="entry name" value="7TM_GPCR_Srsx"/>
    <property type="match status" value="1"/>
</dbReference>
<organism evidence="2 3">
    <name type="scientific">Steinernema carpocapsae</name>
    <name type="common">Entomopathogenic nematode</name>
    <dbReference type="NCBI Taxonomy" id="34508"/>
    <lineage>
        <taxon>Eukaryota</taxon>
        <taxon>Metazoa</taxon>
        <taxon>Ecdysozoa</taxon>
        <taxon>Nematoda</taxon>
        <taxon>Chromadorea</taxon>
        <taxon>Rhabditida</taxon>
        <taxon>Tylenchina</taxon>
        <taxon>Panagrolaimomorpha</taxon>
        <taxon>Strongyloidoidea</taxon>
        <taxon>Steinernematidae</taxon>
        <taxon>Steinernema</taxon>
    </lineage>
</organism>
<accession>A0A4U5MJ88</accession>
<dbReference type="AlphaFoldDB" id="A0A4U5MJ88"/>
<evidence type="ECO:0000256" key="1">
    <source>
        <dbReference type="SAM" id="Phobius"/>
    </source>
</evidence>
<keyword evidence="1" id="KW-0812">Transmembrane</keyword>
<keyword evidence="3" id="KW-1185">Reference proteome</keyword>
<evidence type="ECO:0000313" key="3">
    <source>
        <dbReference type="Proteomes" id="UP000298663"/>
    </source>
</evidence>
<name>A0A4U5MJ88_STECR</name>
<proteinExistence type="predicted"/>
<keyword evidence="1" id="KW-1133">Transmembrane helix</keyword>
<dbReference type="InterPro" id="IPR019424">
    <property type="entry name" value="7TM_GPCR_Srsx"/>
</dbReference>
<evidence type="ECO:0000313" key="2">
    <source>
        <dbReference type="EMBL" id="TKR69424.1"/>
    </source>
</evidence>
<dbReference type="EMBL" id="AZBU02000007">
    <property type="protein sequence ID" value="TKR69424.1"/>
    <property type="molecule type" value="Genomic_DNA"/>
</dbReference>
<protein>
    <submittedName>
        <fullName evidence="2">Uncharacterized protein</fullName>
    </submittedName>
</protein>
<reference evidence="2 3" key="1">
    <citation type="journal article" date="2015" name="Genome Biol.">
        <title>Comparative genomics of Steinernema reveals deeply conserved gene regulatory networks.</title>
        <authorList>
            <person name="Dillman A.R."/>
            <person name="Macchietto M."/>
            <person name="Porter C.F."/>
            <person name="Rogers A."/>
            <person name="Williams B."/>
            <person name="Antoshechkin I."/>
            <person name="Lee M.M."/>
            <person name="Goodwin Z."/>
            <person name="Lu X."/>
            <person name="Lewis E.E."/>
            <person name="Goodrich-Blair H."/>
            <person name="Stock S.P."/>
            <person name="Adams B.J."/>
            <person name="Sternberg P.W."/>
            <person name="Mortazavi A."/>
        </authorList>
    </citation>
    <scope>NUCLEOTIDE SEQUENCE [LARGE SCALE GENOMIC DNA]</scope>
    <source>
        <strain evidence="2 3">ALL</strain>
    </source>
</reference>
<feature type="transmembrane region" description="Helical" evidence="1">
    <location>
        <begin position="21"/>
        <end position="45"/>
    </location>
</feature>
<dbReference type="Proteomes" id="UP000298663">
    <property type="component" value="Unassembled WGS sequence"/>
</dbReference>
<dbReference type="OrthoDB" id="10542829at2759"/>
<feature type="transmembrane region" description="Helical" evidence="1">
    <location>
        <begin position="66"/>
        <end position="92"/>
    </location>
</feature>